<dbReference type="SUPFAM" id="SSF50692">
    <property type="entry name" value="ADC-like"/>
    <property type="match status" value="1"/>
</dbReference>
<dbReference type="EMBL" id="BSNG01000001">
    <property type="protein sequence ID" value="GLQ10033.1"/>
    <property type="molecule type" value="Genomic_DNA"/>
</dbReference>
<dbReference type="Gene3D" id="3.40.50.740">
    <property type="match status" value="1"/>
</dbReference>
<keyword evidence="3" id="KW-0408">Iron</keyword>
<dbReference type="SMART" id="SM00926">
    <property type="entry name" value="Molybdop_Fe4S4"/>
    <property type="match status" value="1"/>
</dbReference>
<dbReference type="Proteomes" id="UP001161406">
    <property type="component" value="Unassembled WGS sequence"/>
</dbReference>
<dbReference type="Gene3D" id="2.20.25.90">
    <property type="entry name" value="ADC-like domains"/>
    <property type="match status" value="1"/>
</dbReference>
<evidence type="ECO:0000256" key="4">
    <source>
        <dbReference type="ARBA" id="ARBA00023014"/>
    </source>
</evidence>
<organism evidence="6 7">
    <name type="scientific">Devosia yakushimensis</name>
    <dbReference type="NCBI Taxonomy" id="470028"/>
    <lineage>
        <taxon>Bacteria</taxon>
        <taxon>Pseudomonadati</taxon>
        <taxon>Pseudomonadota</taxon>
        <taxon>Alphaproteobacteria</taxon>
        <taxon>Hyphomicrobiales</taxon>
        <taxon>Devosiaceae</taxon>
        <taxon>Devosia</taxon>
    </lineage>
</organism>
<dbReference type="InterPro" id="IPR006656">
    <property type="entry name" value="Mopterin_OxRdtase"/>
</dbReference>
<comment type="caution">
    <text evidence="6">The sequence shown here is derived from an EMBL/GenBank/DDBJ whole genome shotgun (WGS) entry which is preliminary data.</text>
</comment>
<dbReference type="CDD" id="cd02766">
    <property type="entry name" value="MopB_3"/>
    <property type="match status" value="1"/>
</dbReference>
<dbReference type="Gene3D" id="3.40.228.10">
    <property type="entry name" value="Dimethylsulfoxide Reductase, domain 2"/>
    <property type="match status" value="1"/>
</dbReference>
<protein>
    <submittedName>
        <fullName evidence="6">Dehydrogenase</fullName>
    </submittedName>
</protein>
<gene>
    <name evidence="6" type="ORF">GCM10007913_19650</name>
</gene>
<reference evidence="6" key="1">
    <citation type="journal article" date="2014" name="Int. J. Syst. Evol. Microbiol.">
        <title>Complete genome of a new Firmicutes species belonging to the dominant human colonic microbiota ('Ruminococcus bicirculans') reveals two chromosomes and a selective capacity to utilize plant glucans.</title>
        <authorList>
            <consortium name="NISC Comparative Sequencing Program"/>
            <person name="Wegmann U."/>
            <person name="Louis P."/>
            <person name="Goesmann A."/>
            <person name="Henrissat B."/>
            <person name="Duncan S.H."/>
            <person name="Flint H.J."/>
        </authorList>
    </citation>
    <scope>NUCLEOTIDE SEQUENCE</scope>
    <source>
        <strain evidence="6">NBRC 103855</strain>
    </source>
</reference>
<comment type="similarity">
    <text evidence="1">Belongs to the prokaryotic molybdopterin-containing oxidoreductase family.</text>
</comment>
<evidence type="ECO:0000256" key="3">
    <source>
        <dbReference type="ARBA" id="ARBA00023004"/>
    </source>
</evidence>
<keyword evidence="2" id="KW-0479">Metal-binding</keyword>
<dbReference type="InterPro" id="IPR050612">
    <property type="entry name" value="Prok_Mopterin_Oxidored"/>
</dbReference>
<dbReference type="PANTHER" id="PTHR43742:SF6">
    <property type="entry name" value="OXIDOREDUCTASE YYAE-RELATED"/>
    <property type="match status" value="1"/>
</dbReference>
<dbReference type="Pfam" id="PF01568">
    <property type="entry name" value="Molydop_binding"/>
    <property type="match status" value="1"/>
</dbReference>
<evidence type="ECO:0000256" key="2">
    <source>
        <dbReference type="ARBA" id="ARBA00022723"/>
    </source>
</evidence>
<dbReference type="PROSITE" id="PS51669">
    <property type="entry name" value="4FE4S_MOW_BIS_MGD"/>
    <property type="match status" value="1"/>
</dbReference>
<dbReference type="InterPro" id="IPR009010">
    <property type="entry name" value="Asp_de-COase-like_dom_sf"/>
</dbReference>
<sequence>MIPHQNNRFDAASPLRYFAPMNKPVALRTARSVCPHDCPSACALDVDIIDISTIGRVRGAKDDPYTAGVICEKVARYAERIHHPDRLTHPLRRIGPKGSGQWQQISWDEALDEIAARFAQIEAEHGAEAIWPYYYAGTMGHVQRDGIDRLRAAKGYSRQYDTICTGTAWPGYIAGTGMLGGVNPEQMAESDCVVIWGTNAVHTQVNVMTHAMRAKKERGAKVVVIDIYETATMAQADLGLVLRPGTDGALAVAVMHVLLRDNLADRAYMADYTDFGPDFEAHLATKTPEWAAEITGLTVEQITAFAHLVGTTPRSYFRLGYGFTRQRNGATAMHAALCIPAMTGAWQHRGGGAFHSNSGTWQLDKSRITGPHLQKGDPRWLDMSEIGPILTGDAKALKNGGPVMAMIVQNTNPASVAPDQTLARKGLSREDLFLVVHEQFMTETAELADIVLPATMFLEHNDYYTRGGHTRVLYGPAVIERPGETRSNHEVINALALRLGLDDVTFKTGDRDLVAETFRRSNYGDLDEIEKTGFVDRERPDAVARYADGFAWPDKRFRFAPNWQGTADKKGYLWTCDPADMPRFADHWDVTEKTDAEHPFRLATSPARAFLNSSFNETPGSQKREGVPSVFIHPDDATRLNIEEGQFVTLGNRRGSVHLTARIRTGLPTGVLIAEGLHQNKSHRGGRGINTLTNATPAPPFGGATFHDAAVWIRPLPLSP</sequence>
<keyword evidence="4" id="KW-0411">Iron-sulfur</keyword>
<dbReference type="Gene3D" id="2.40.40.20">
    <property type="match status" value="1"/>
</dbReference>
<evidence type="ECO:0000256" key="1">
    <source>
        <dbReference type="ARBA" id="ARBA00010312"/>
    </source>
</evidence>
<reference evidence="6" key="2">
    <citation type="submission" date="2023-01" db="EMBL/GenBank/DDBJ databases">
        <title>Draft genome sequence of Devosia yakushimensis strain NBRC 103855.</title>
        <authorList>
            <person name="Sun Q."/>
            <person name="Mori K."/>
        </authorList>
    </citation>
    <scope>NUCLEOTIDE SEQUENCE</scope>
    <source>
        <strain evidence="6">NBRC 103855</strain>
    </source>
</reference>
<dbReference type="InterPro" id="IPR006963">
    <property type="entry name" value="Mopterin_OxRdtase_4Fe-4S_dom"/>
</dbReference>
<dbReference type="Pfam" id="PF04879">
    <property type="entry name" value="Molybdop_Fe4S4"/>
    <property type="match status" value="1"/>
</dbReference>
<feature type="domain" description="4Fe-4S Mo/W bis-MGD-type" evidence="5">
    <location>
        <begin position="27"/>
        <end position="85"/>
    </location>
</feature>
<keyword evidence="7" id="KW-1185">Reference proteome</keyword>
<evidence type="ECO:0000259" key="5">
    <source>
        <dbReference type="PROSITE" id="PS51669"/>
    </source>
</evidence>
<accession>A0ABQ5UEI1</accession>
<evidence type="ECO:0000313" key="7">
    <source>
        <dbReference type="Proteomes" id="UP001161406"/>
    </source>
</evidence>
<dbReference type="Gene3D" id="3.30.2070.10">
    <property type="entry name" value="Formate dehydrogenase/DMSO reductase"/>
    <property type="match status" value="1"/>
</dbReference>
<evidence type="ECO:0000313" key="6">
    <source>
        <dbReference type="EMBL" id="GLQ10033.1"/>
    </source>
</evidence>
<dbReference type="Pfam" id="PF00384">
    <property type="entry name" value="Molybdopterin"/>
    <property type="match status" value="1"/>
</dbReference>
<name>A0ABQ5UEI1_9HYPH</name>
<dbReference type="SUPFAM" id="SSF53706">
    <property type="entry name" value="Formate dehydrogenase/DMSO reductase, domains 1-3"/>
    <property type="match status" value="1"/>
</dbReference>
<dbReference type="InterPro" id="IPR006657">
    <property type="entry name" value="MoPterin_dinucl-bd_dom"/>
</dbReference>
<dbReference type="PANTHER" id="PTHR43742">
    <property type="entry name" value="TRIMETHYLAMINE-N-OXIDE REDUCTASE"/>
    <property type="match status" value="1"/>
</dbReference>
<proteinExistence type="inferred from homology"/>